<evidence type="ECO:0000256" key="2">
    <source>
        <dbReference type="ARBA" id="ARBA00022862"/>
    </source>
</evidence>
<feature type="compositionally biased region" description="Low complexity" evidence="14">
    <location>
        <begin position="1"/>
        <end position="17"/>
    </location>
</feature>
<dbReference type="InterPro" id="IPR036249">
    <property type="entry name" value="Thioredoxin-like_sf"/>
</dbReference>
<dbReference type="FunFam" id="3.40.30.10:FF:000118">
    <property type="entry name" value="Peroxiredoxin AhpE"/>
    <property type="match status" value="1"/>
</dbReference>
<dbReference type="EC" id="1.11.1.29" evidence="10"/>
<keyword evidence="3 16" id="KW-0560">Oxidoreductase</keyword>
<evidence type="ECO:0000256" key="10">
    <source>
        <dbReference type="ARBA" id="ARBA00067009"/>
    </source>
</evidence>
<proteinExistence type="inferred from homology"/>
<evidence type="ECO:0000256" key="12">
    <source>
        <dbReference type="ARBA" id="ARBA00082991"/>
    </source>
</evidence>
<reference evidence="16 17" key="1">
    <citation type="submission" date="2020-08" db="EMBL/GenBank/DDBJ databases">
        <title>Genomic Encyclopedia of Type Strains, Phase IV (KMG-V): Genome sequencing to study the core and pangenomes of soil and plant-associated prokaryotes.</title>
        <authorList>
            <person name="Whitman W."/>
        </authorList>
    </citation>
    <scope>NUCLEOTIDE SEQUENCE [LARGE SCALE GENOMIC DNA]</scope>
    <source>
        <strain evidence="16 17">B3ACCR2</strain>
    </source>
</reference>
<dbReference type="GO" id="GO:0004601">
    <property type="term" value="F:peroxidase activity"/>
    <property type="evidence" value="ECO:0007669"/>
    <property type="project" value="UniProtKB-KW"/>
</dbReference>
<comment type="caution">
    <text evidence="16">The sequence shown here is derived from an EMBL/GenBank/DDBJ whole genome shotgun (WGS) entry which is preliminary data.</text>
</comment>
<keyword evidence="2" id="KW-0049">Antioxidant</keyword>
<feature type="region of interest" description="Disordered" evidence="14">
    <location>
        <begin position="1"/>
        <end position="38"/>
    </location>
</feature>
<evidence type="ECO:0000313" key="16">
    <source>
        <dbReference type="EMBL" id="MBB2985023.1"/>
    </source>
</evidence>
<evidence type="ECO:0000256" key="6">
    <source>
        <dbReference type="ARBA" id="ARBA00052774"/>
    </source>
</evidence>
<keyword evidence="1 16" id="KW-0575">Peroxidase</keyword>
<dbReference type="InterPro" id="IPR013766">
    <property type="entry name" value="Thioredoxin_domain"/>
</dbReference>
<dbReference type="Gene3D" id="3.40.30.10">
    <property type="entry name" value="Glutaredoxin"/>
    <property type="match status" value="1"/>
</dbReference>
<evidence type="ECO:0000256" key="8">
    <source>
        <dbReference type="ARBA" id="ARBA00060973"/>
    </source>
</evidence>
<comment type="similarity">
    <text evidence="8">Belongs to the peroxiredoxin family. AhpE subfamily.</text>
</comment>
<evidence type="ECO:0000256" key="3">
    <source>
        <dbReference type="ARBA" id="ARBA00023002"/>
    </source>
</evidence>
<evidence type="ECO:0000256" key="11">
    <source>
        <dbReference type="ARBA" id="ARBA00068979"/>
    </source>
</evidence>
<comment type="catalytic activity">
    <reaction evidence="6">
        <text>[mycoredoxin]-L-dithiol + a hydroperoxide = [mycoredoxin]-L-disulfide + an alcohol + H2O</text>
        <dbReference type="Rhea" id="RHEA:62640"/>
        <dbReference type="Rhea" id="RHEA-COMP:16137"/>
        <dbReference type="Rhea" id="RHEA-COMP:16138"/>
        <dbReference type="ChEBI" id="CHEBI:15377"/>
        <dbReference type="ChEBI" id="CHEBI:29950"/>
        <dbReference type="ChEBI" id="CHEBI:30879"/>
        <dbReference type="ChEBI" id="CHEBI:35924"/>
        <dbReference type="ChEBI" id="CHEBI:50058"/>
        <dbReference type="EC" id="1.11.1.29"/>
    </reaction>
</comment>
<dbReference type="InterPro" id="IPR000866">
    <property type="entry name" value="AhpC/TSA"/>
</dbReference>
<dbReference type="PANTHER" id="PTHR43110">
    <property type="entry name" value="THIOL PEROXIDASE"/>
    <property type="match status" value="1"/>
</dbReference>
<evidence type="ECO:0000256" key="9">
    <source>
        <dbReference type="ARBA" id="ARBA00065226"/>
    </source>
</evidence>
<protein>
    <recommendedName>
        <fullName evidence="11">Alkyl hydroperoxide reductase E</fullName>
        <ecNumber evidence="10">1.11.1.29</ecNumber>
    </recommendedName>
    <alternativeName>
        <fullName evidence="12">Mycoredoxin-dependent peroxiredoxin</fullName>
    </alternativeName>
    <alternativeName>
        <fullName evidence="13">Peroxiredoxin AhpE</fullName>
    </alternativeName>
    <alternativeName>
        <fullName evidence="5">Thioredoxin peroxidase</fullName>
    </alternativeName>
</protein>
<keyword evidence="4" id="KW-0676">Redox-active center</keyword>
<comment type="subunit">
    <text evidence="9">Homodimer. Forms both dimers and octamers; a tightly-associated dimer and a ring-like octamer.</text>
</comment>
<dbReference type="Pfam" id="PF00578">
    <property type="entry name" value="AhpC-TSA"/>
    <property type="match status" value="1"/>
</dbReference>
<dbReference type="Proteomes" id="UP000590811">
    <property type="component" value="Unassembled WGS sequence"/>
</dbReference>
<evidence type="ECO:0000256" key="1">
    <source>
        <dbReference type="ARBA" id="ARBA00022559"/>
    </source>
</evidence>
<dbReference type="CDD" id="cd03018">
    <property type="entry name" value="PRX_AhpE_like"/>
    <property type="match status" value="1"/>
</dbReference>
<dbReference type="PROSITE" id="PS51352">
    <property type="entry name" value="THIOREDOXIN_2"/>
    <property type="match status" value="1"/>
</dbReference>
<name>A0A839PPU0_9MICO</name>
<feature type="domain" description="Thioredoxin" evidence="15">
    <location>
        <begin position="41"/>
        <end position="192"/>
    </location>
</feature>
<evidence type="ECO:0000259" key="15">
    <source>
        <dbReference type="PROSITE" id="PS51352"/>
    </source>
</evidence>
<evidence type="ECO:0000256" key="14">
    <source>
        <dbReference type="SAM" id="MobiDB-lite"/>
    </source>
</evidence>
<accession>A0A839PPU0</accession>
<evidence type="ECO:0000313" key="17">
    <source>
        <dbReference type="Proteomes" id="UP000590811"/>
    </source>
</evidence>
<dbReference type="RefSeq" id="WP_184507136.1">
    <property type="nucleotide sequence ID" value="NZ_JACHVT010000001.1"/>
</dbReference>
<organism evidence="16 17">
    <name type="scientific">Terracoccus luteus</name>
    <dbReference type="NCBI Taxonomy" id="53356"/>
    <lineage>
        <taxon>Bacteria</taxon>
        <taxon>Bacillati</taxon>
        <taxon>Actinomycetota</taxon>
        <taxon>Actinomycetes</taxon>
        <taxon>Micrococcales</taxon>
        <taxon>Intrasporangiaceae</taxon>
        <taxon>Terracoccus</taxon>
    </lineage>
</organism>
<dbReference type="PANTHER" id="PTHR43110:SF1">
    <property type="entry name" value="THIOL PEROXIDASE"/>
    <property type="match status" value="1"/>
</dbReference>
<evidence type="ECO:0000256" key="13">
    <source>
        <dbReference type="ARBA" id="ARBA00083736"/>
    </source>
</evidence>
<dbReference type="InterPro" id="IPR050455">
    <property type="entry name" value="Tpx_Peroxidase_subfamily"/>
</dbReference>
<comment type="function">
    <text evidence="7">Thiol-specific peroxidase that catalyzes the reduction of hydrogen peroxide and organic hydroperoxides to water and alcohols, respectively. Plays a role in cell protection against oxidative stress by detoxifying peroxides. May represent an important antioxidant defense against cytotoxic peroxides, especially peroxynitrite, which can be formed by activated macrophages during infection.</text>
</comment>
<dbReference type="AlphaFoldDB" id="A0A839PPU0"/>
<evidence type="ECO:0000256" key="7">
    <source>
        <dbReference type="ARBA" id="ARBA00056930"/>
    </source>
</evidence>
<evidence type="ECO:0000256" key="4">
    <source>
        <dbReference type="ARBA" id="ARBA00023284"/>
    </source>
</evidence>
<sequence>MTPTDTAETAETPAGAALDGRPPCSGAPSGRAATTAHPGVPAVGELAPTFVLPDQYGAEVGLADVRGAKNAVVVFYPFAFSGICTGELRAVRDGLEDFQSDDIQVFAVSCDPMFSLRTFADAEGHFFPLLSDFWPHGAVTRAYGVLNEADGSPLRGTFLVDRDGVLVWSEVNQPGEGRDFVAYREALGRLRSRRPATVS</sequence>
<dbReference type="EMBL" id="JACHVT010000001">
    <property type="protein sequence ID" value="MBB2985023.1"/>
    <property type="molecule type" value="Genomic_DNA"/>
</dbReference>
<evidence type="ECO:0000256" key="5">
    <source>
        <dbReference type="ARBA" id="ARBA00032824"/>
    </source>
</evidence>
<dbReference type="SUPFAM" id="SSF52833">
    <property type="entry name" value="Thioredoxin-like"/>
    <property type="match status" value="1"/>
</dbReference>
<gene>
    <name evidence="16" type="ORF">FHW14_000163</name>
</gene>